<accession>A0A4R6K5S1</accession>
<dbReference type="PANTHER" id="PTHR33744:SF1">
    <property type="entry name" value="DNA-BINDING TRANSCRIPTIONAL ACTIVATOR ADER"/>
    <property type="match status" value="1"/>
</dbReference>
<evidence type="ECO:0000313" key="6">
    <source>
        <dbReference type="Proteomes" id="UP000295388"/>
    </source>
</evidence>
<dbReference type="Gene3D" id="1.10.10.2840">
    <property type="entry name" value="PucR C-terminal helix-turn-helix domain"/>
    <property type="match status" value="1"/>
</dbReference>
<protein>
    <submittedName>
        <fullName evidence="5">PucR-like helix-turn-helix protein</fullName>
    </submittedName>
</protein>
<dbReference type="InterPro" id="IPR025736">
    <property type="entry name" value="PucR_C-HTH_dom"/>
</dbReference>
<dbReference type="OrthoDB" id="3190266at2"/>
<reference evidence="5 6" key="1">
    <citation type="submission" date="2019-03" db="EMBL/GenBank/DDBJ databases">
        <title>Genomic Encyclopedia of Type Strains, Phase III (KMG-III): the genomes of soil and plant-associated and newly described type strains.</title>
        <authorList>
            <person name="Whitman W."/>
        </authorList>
    </citation>
    <scope>NUCLEOTIDE SEQUENCE [LARGE SCALE GENOMIC DNA]</scope>
    <source>
        <strain evidence="5 6">VKM Ac-2527</strain>
    </source>
</reference>
<comment type="similarity">
    <text evidence="1">Belongs to the CdaR family.</text>
</comment>
<feature type="domain" description="PucR C-terminal helix-turn-helix" evidence="2">
    <location>
        <begin position="353"/>
        <end position="411"/>
    </location>
</feature>
<comment type="caution">
    <text evidence="5">The sequence shown here is derived from an EMBL/GenBank/DDBJ whole genome shotgun (WGS) entry which is preliminary data.</text>
</comment>
<dbReference type="AlphaFoldDB" id="A0A4R6K5S1"/>
<dbReference type="Pfam" id="PF13556">
    <property type="entry name" value="HTH_30"/>
    <property type="match status" value="1"/>
</dbReference>
<dbReference type="InterPro" id="IPR051448">
    <property type="entry name" value="CdaR-like_regulators"/>
</dbReference>
<sequence>MGTVCDAVPTMSEVARQDVVRPVPPPTAESLARSVLLHLPEVTDALVATIYEQNPAYRDVDSVPADDLWQSCHDNVARVMEMIAGADQSATDDFFDAARATGRRRAEQRMPLDDVLRSFRLGGRLVWEALIHEARAQGVDDSEALLEVASKVWEVVDTTSSQVAAAYHTAERHLVRADERRRSTLWEGLLHGRAKDRAFVQEAATVLDVPVDGPYTVVAIDNLIDDDCTTASLKRRLAGVRVRSAWQVRAHTVVGLLALGTDSPDTVLRSLRDMVHAPAGLSNVVSGLANVDAAYRMAMLARRTLPAGEVGVASLTERLPEALLLSAPELAEQLVEPWLVPLMTIPAAERQLLLDTLEQWVAAGGSVRRTAELAHCHRNTVINRLHRIHQITGRDLTDAAFQVELGLALRAIRLFPLPSR</sequence>
<organism evidence="5 6">
    <name type="scientific">Kribbella caucasensis</name>
    <dbReference type="NCBI Taxonomy" id="2512215"/>
    <lineage>
        <taxon>Bacteria</taxon>
        <taxon>Bacillati</taxon>
        <taxon>Actinomycetota</taxon>
        <taxon>Actinomycetes</taxon>
        <taxon>Propionibacteriales</taxon>
        <taxon>Kribbellaceae</taxon>
        <taxon>Kribbella</taxon>
    </lineage>
</organism>
<evidence type="ECO:0000313" key="5">
    <source>
        <dbReference type="EMBL" id="TDO44257.1"/>
    </source>
</evidence>
<name>A0A4R6K5S1_9ACTN</name>
<keyword evidence="6" id="KW-1185">Reference proteome</keyword>
<dbReference type="InterPro" id="IPR041522">
    <property type="entry name" value="CdaR_GGDEF"/>
</dbReference>
<proteinExistence type="inferred from homology"/>
<dbReference type="Proteomes" id="UP000295388">
    <property type="component" value="Unassembled WGS sequence"/>
</dbReference>
<evidence type="ECO:0000256" key="1">
    <source>
        <dbReference type="ARBA" id="ARBA00006754"/>
    </source>
</evidence>
<dbReference type="InterPro" id="IPR042070">
    <property type="entry name" value="PucR_C-HTH_sf"/>
</dbReference>
<evidence type="ECO:0000259" key="3">
    <source>
        <dbReference type="Pfam" id="PF14361"/>
    </source>
</evidence>
<dbReference type="InterPro" id="IPR025751">
    <property type="entry name" value="RsbRD_N_dom"/>
</dbReference>
<dbReference type="EMBL" id="SNWQ01000016">
    <property type="protein sequence ID" value="TDO44257.1"/>
    <property type="molecule type" value="Genomic_DNA"/>
</dbReference>
<evidence type="ECO:0000259" key="4">
    <source>
        <dbReference type="Pfam" id="PF17853"/>
    </source>
</evidence>
<dbReference type="Pfam" id="PF17853">
    <property type="entry name" value="GGDEF_2"/>
    <property type="match status" value="1"/>
</dbReference>
<feature type="domain" description="RsbT co-antagonist protein RsbRD N-terminal" evidence="3">
    <location>
        <begin position="40"/>
        <end position="182"/>
    </location>
</feature>
<dbReference type="PANTHER" id="PTHR33744">
    <property type="entry name" value="CARBOHYDRATE DIACID REGULATOR"/>
    <property type="match status" value="1"/>
</dbReference>
<gene>
    <name evidence="5" type="ORF">EV643_11668</name>
</gene>
<feature type="domain" description="CdaR GGDEF-like" evidence="4">
    <location>
        <begin position="192"/>
        <end position="303"/>
    </location>
</feature>
<dbReference type="Pfam" id="PF14361">
    <property type="entry name" value="RsbRD_N"/>
    <property type="match status" value="1"/>
</dbReference>
<evidence type="ECO:0000259" key="2">
    <source>
        <dbReference type="Pfam" id="PF13556"/>
    </source>
</evidence>